<keyword evidence="2" id="KW-1185">Reference proteome</keyword>
<dbReference type="InParanoid" id="A0A0C3GY73"/>
<dbReference type="InterPro" id="IPR045851">
    <property type="entry name" value="AMP-bd_C_sf"/>
</dbReference>
<protein>
    <submittedName>
        <fullName evidence="1">Uncharacterized protein</fullName>
    </submittedName>
</protein>
<dbReference type="GO" id="GO:0005737">
    <property type="term" value="C:cytoplasm"/>
    <property type="evidence" value="ECO:0007669"/>
    <property type="project" value="TreeGrafter"/>
</dbReference>
<dbReference type="HOGENOM" id="CLU_1402838_0_0_1"/>
<dbReference type="PANTHER" id="PTHR45527:SF1">
    <property type="entry name" value="FATTY ACID SYNTHASE"/>
    <property type="match status" value="1"/>
</dbReference>
<dbReference type="Proteomes" id="UP000054321">
    <property type="component" value="Unassembled WGS sequence"/>
</dbReference>
<dbReference type="AlphaFoldDB" id="A0A0C3GY73"/>
<dbReference type="Gene3D" id="3.30.300.30">
    <property type="match status" value="1"/>
</dbReference>
<dbReference type="STRING" id="913774.A0A0C3GY73"/>
<dbReference type="PANTHER" id="PTHR45527">
    <property type="entry name" value="NONRIBOSOMAL PEPTIDE SYNTHETASE"/>
    <property type="match status" value="1"/>
</dbReference>
<name>A0A0C3GY73_OIDMZ</name>
<organism evidence="1 2">
    <name type="scientific">Oidiodendron maius (strain Zn)</name>
    <dbReference type="NCBI Taxonomy" id="913774"/>
    <lineage>
        <taxon>Eukaryota</taxon>
        <taxon>Fungi</taxon>
        <taxon>Dikarya</taxon>
        <taxon>Ascomycota</taxon>
        <taxon>Pezizomycotina</taxon>
        <taxon>Leotiomycetes</taxon>
        <taxon>Leotiomycetes incertae sedis</taxon>
        <taxon>Myxotrichaceae</taxon>
        <taxon>Oidiodendron</taxon>
    </lineage>
</organism>
<dbReference type="GO" id="GO:0043041">
    <property type="term" value="P:amino acid activation for nonribosomal peptide biosynthetic process"/>
    <property type="evidence" value="ECO:0007669"/>
    <property type="project" value="TreeGrafter"/>
</dbReference>
<reference evidence="2" key="2">
    <citation type="submission" date="2015-01" db="EMBL/GenBank/DDBJ databases">
        <title>Evolutionary Origins and Diversification of the Mycorrhizal Mutualists.</title>
        <authorList>
            <consortium name="DOE Joint Genome Institute"/>
            <consortium name="Mycorrhizal Genomics Consortium"/>
            <person name="Kohler A."/>
            <person name="Kuo A."/>
            <person name="Nagy L.G."/>
            <person name="Floudas D."/>
            <person name="Copeland A."/>
            <person name="Barry K.W."/>
            <person name="Cichocki N."/>
            <person name="Veneault-Fourrey C."/>
            <person name="LaButti K."/>
            <person name="Lindquist E.A."/>
            <person name="Lipzen A."/>
            <person name="Lundell T."/>
            <person name="Morin E."/>
            <person name="Murat C."/>
            <person name="Riley R."/>
            <person name="Ohm R."/>
            <person name="Sun H."/>
            <person name="Tunlid A."/>
            <person name="Henrissat B."/>
            <person name="Grigoriev I.V."/>
            <person name="Hibbett D.S."/>
            <person name="Martin F."/>
        </authorList>
    </citation>
    <scope>NUCLEOTIDE SEQUENCE [LARGE SCALE GENOMIC DNA]</scope>
    <source>
        <strain evidence="2">Zn</strain>
    </source>
</reference>
<dbReference type="GO" id="GO:0044550">
    <property type="term" value="P:secondary metabolite biosynthetic process"/>
    <property type="evidence" value="ECO:0007669"/>
    <property type="project" value="TreeGrafter"/>
</dbReference>
<evidence type="ECO:0000313" key="1">
    <source>
        <dbReference type="EMBL" id="KIM95146.1"/>
    </source>
</evidence>
<accession>A0A0C3GY73</accession>
<evidence type="ECO:0000313" key="2">
    <source>
        <dbReference type="Proteomes" id="UP000054321"/>
    </source>
</evidence>
<dbReference type="EMBL" id="KN832888">
    <property type="protein sequence ID" value="KIM95146.1"/>
    <property type="molecule type" value="Genomic_DNA"/>
</dbReference>
<proteinExistence type="predicted"/>
<dbReference type="OrthoDB" id="329835at2759"/>
<dbReference type="GO" id="GO:0031177">
    <property type="term" value="F:phosphopantetheine binding"/>
    <property type="evidence" value="ECO:0007669"/>
    <property type="project" value="TreeGrafter"/>
</dbReference>
<dbReference type="Gene3D" id="2.30.38.10">
    <property type="entry name" value="Luciferase, Domain 3"/>
    <property type="match status" value="1"/>
</dbReference>
<sequence length="194" mass="21450">MEIAYRDAIPGDRTPCEYSLPNYVTLDGHLKLVPSGMPEKIVTGGAGVSLGYLNNKELTDQYFVPSPYATPEYIANDWTRMYRTGNIGHIQDDGAMVFHRRMAGDVQVKIRRPRIELADIGSNILSAARGSSREAVVTLREGDPDFLAAHVVFAPQHTVTDIEAFLQQLLGDLPVPPYMMPVLAVQLEDSLHLT</sequence>
<gene>
    <name evidence="1" type="ORF">OIDMADRAFT_34552</name>
</gene>
<dbReference type="SUPFAM" id="SSF56801">
    <property type="entry name" value="Acetyl-CoA synthetase-like"/>
    <property type="match status" value="1"/>
</dbReference>
<reference evidence="1 2" key="1">
    <citation type="submission" date="2014-04" db="EMBL/GenBank/DDBJ databases">
        <authorList>
            <consortium name="DOE Joint Genome Institute"/>
            <person name="Kuo A."/>
            <person name="Martino E."/>
            <person name="Perotto S."/>
            <person name="Kohler A."/>
            <person name="Nagy L.G."/>
            <person name="Floudas D."/>
            <person name="Copeland A."/>
            <person name="Barry K.W."/>
            <person name="Cichocki N."/>
            <person name="Veneault-Fourrey C."/>
            <person name="LaButti K."/>
            <person name="Lindquist E.A."/>
            <person name="Lipzen A."/>
            <person name="Lundell T."/>
            <person name="Morin E."/>
            <person name="Murat C."/>
            <person name="Sun H."/>
            <person name="Tunlid A."/>
            <person name="Henrissat B."/>
            <person name="Grigoriev I.V."/>
            <person name="Hibbett D.S."/>
            <person name="Martin F."/>
            <person name="Nordberg H.P."/>
            <person name="Cantor M.N."/>
            <person name="Hua S.X."/>
        </authorList>
    </citation>
    <scope>NUCLEOTIDE SEQUENCE [LARGE SCALE GENOMIC DNA]</scope>
    <source>
        <strain evidence="1 2">Zn</strain>
    </source>
</reference>